<keyword evidence="2" id="KW-1185">Reference proteome</keyword>
<organism evidence="1 2">
    <name type="scientific">Peronosclerospora sorghi</name>
    <dbReference type="NCBI Taxonomy" id="230839"/>
    <lineage>
        <taxon>Eukaryota</taxon>
        <taxon>Sar</taxon>
        <taxon>Stramenopiles</taxon>
        <taxon>Oomycota</taxon>
        <taxon>Peronosporomycetes</taxon>
        <taxon>Peronosporales</taxon>
        <taxon>Peronosporaceae</taxon>
        <taxon>Peronosclerospora</taxon>
    </lineage>
</organism>
<protein>
    <submittedName>
        <fullName evidence="1">Uncharacterized protein</fullName>
    </submittedName>
</protein>
<name>A0ACC0W1B9_9STRA</name>
<evidence type="ECO:0000313" key="2">
    <source>
        <dbReference type="Proteomes" id="UP001163321"/>
    </source>
</evidence>
<sequence>MLTLPSVISPLSTQSPLKKREKNRPTRTLHPSLAALPSTSKRSHDERSLCRVDPSTRTSGWNDASSSHALLASCQRLDVENPRFDALAVDSFHYWDDEDGLVVVPASTLTAASACCGVVPNKLEEEKIVEVEREKKRVEHGKELLGEENCFSELFPCEEQEDANSLDFGVWIETEDDRKVEAISPLFTGLEECKMSTADQMATSSPVDVADMKQVEAHTDAEVQNILNSFLLDDVALSQEQGEVDAASLGKLSAALVKESSTEPVAPFSLLDWMNEQSFESSASVLAPLAAHDDAAQGEVAEKASTQDWMNALEIDYVSTFVEHLDEGAQRTKVQAASPPSGEVDPRVFVPTFSVRIEGGNQPGGGFPAVGPTSHLLVGPPAVLVAGPMLPPSRAERVGRWKSKRKTRSVKTKAIQSSVSDTRRARAAKRQRVKGRFVRDTPTFVSVTALQK</sequence>
<accession>A0ACC0W1B9</accession>
<dbReference type="Proteomes" id="UP001163321">
    <property type="component" value="Chromosome 4"/>
</dbReference>
<comment type="caution">
    <text evidence="1">The sequence shown here is derived from an EMBL/GenBank/DDBJ whole genome shotgun (WGS) entry which is preliminary data.</text>
</comment>
<dbReference type="EMBL" id="CM047583">
    <property type="protein sequence ID" value="KAI9912563.1"/>
    <property type="molecule type" value="Genomic_DNA"/>
</dbReference>
<reference evidence="1 2" key="1">
    <citation type="journal article" date="2022" name="bioRxiv">
        <title>The genome of the oomycete Peronosclerospora sorghi, a cosmopolitan pathogen of maize and sorghum, is inflated with dispersed pseudogenes.</title>
        <authorList>
            <person name="Fletcher K."/>
            <person name="Martin F."/>
            <person name="Isakeit T."/>
            <person name="Cavanaugh K."/>
            <person name="Magill C."/>
            <person name="Michelmore R."/>
        </authorList>
    </citation>
    <scope>NUCLEOTIDE SEQUENCE [LARGE SCALE GENOMIC DNA]</scope>
    <source>
        <strain evidence="1">P6</strain>
    </source>
</reference>
<proteinExistence type="predicted"/>
<evidence type="ECO:0000313" key="1">
    <source>
        <dbReference type="EMBL" id="KAI9912563.1"/>
    </source>
</evidence>
<gene>
    <name evidence="1" type="ORF">PsorP6_006702</name>
</gene>